<dbReference type="Gramene" id="ESR38110">
    <property type="protein sequence ID" value="ESR38110"/>
    <property type="gene ID" value="CICLE_v10029728mg"/>
</dbReference>
<dbReference type="STRING" id="85681.V4SGZ5"/>
<dbReference type="GO" id="GO:0004860">
    <property type="term" value="F:protein kinase inhibitor activity"/>
    <property type="evidence" value="ECO:0007669"/>
    <property type="project" value="UniProtKB-KW"/>
</dbReference>
<dbReference type="PANTHER" id="PTHR33142:SF15">
    <property type="entry name" value="CYCLIN-DEPENDENT PROTEIN KINASE INHIBITOR SMR4"/>
    <property type="match status" value="1"/>
</dbReference>
<organism evidence="4 5">
    <name type="scientific">Citrus clementina</name>
    <name type="common">Clementine</name>
    <name type="synonym">Citrus deliciosa x Citrus sinensis</name>
    <dbReference type="NCBI Taxonomy" id="85681"/>
    <lineage>
        <taxon>Eukaryota</taxon>
        <taxon>Viridiplantae</taxon>
        <taxon>Streptophyta</taxon>
        <taxon>Embryophyta</taxon>
        <taxon>Tracheophyta</taxon>
        <taxon>Spermatophyta</taxon>
        <taxon>Magnoliopsida</taxon>
        <taxon>eudicotyledons</taxon>
        <taxon>Gunneridae</taxon>
        <taxon>Pentapetalae</taxon>
        <taxon>rosids</taxon>
        <taxon>malvids</taxon>
        <taxon>Sapindales</taxon>
        <taxon>Rutaceae</taxon>
        <taxon>Aurantioideae</taxon>
        <taxon>Citrus</taxon>
    </lineage>
</organism>
<dbReference type="InParanoid" id="V4SGZ5"/>
<dbReference type="GO" id="GO:0032875">
    <property type="term" value="P:regulation of DNA endoreduplication"/>
    <property type="evidence" value="ECO:0007669"/>
    <property type="project" value="InterPro"/>
</dbReference>
<sequence>MGAAYEEMMQEEEGGCSTPTRNECRIPAVPSACPPPPPRKKPFSCGKKRGPPKNAYFQSPEIELLFAMFMGSRTLTQ</sequence>
<dbReference type="GO" id="GO:0005634">
    <property type="term" value="C:nucleus"/>
    <property type="evidence" value="ECO:0007669"/>
    <property type="project" value="TreeGrafter"/>
</dbReference>
<keyword evidence="5" id="KW-1185">Reference proteome</keyword>
<dbReference type="Proteomes" id="UP000030687">
    <property type="component" value="Unassembled WGS sequence"/>
</dbReference>
<evidence type="ECO:0000256" key="3">
    <source>
        <dbReference type="SAM" id="MobiDB-lite"/>
    </source>
</evidence>
<dbReference type="EMBL" id="KI536978">
    <property type="protein sequence ID" value="ESR38110.1"/>
    <property type="molecule type" value="Genomic_DNA"/>
</dbReference>
<evidence type="ECO:0000313" key="4">
    <source>
        <dbReference type="EMBL" id="ESR38110.1"/>
    </source>
</evidence>
<dbReference type="KEGG" id="cic:CICLE_v10029728mg"/>
<keyword evidence="1" id="KW-0649">Protein kinase inhibitor</keyword>
<evidence type="ECO:0000256" key="1">
    <source>
        <dbReference type="ARBA" id="ARBA00023013"/>
    </source>
</evidence>
<protein>
    <submittedName>
        <fullName evidence="4">Uncharacterized protein</fullName>
    </submittedName>
</protein>
<feature type="compositionally biased region" description="Basic residues" evidence="3">
    <location>
        <begin position="38"/>
        <end position="51"/>
    </location>
</feature>
<gene>
    <name evidence="4" type="ORF">CICLE_v10029728mg</name>
</gene>
<dbReference type="eggNOG" id="ENOG502S9X0">
    <property type="taxonomic scope" value="Eukaryota"/>
</dbReference>
<dbReference type="FunCoup" id="V4SGZ5">
    <property type="interactions" value="1"/>
</dbReference>
<evidence type="ECO:0000313" key="5">
    <source>
        <dbReference type="Proteomes" id="UP000030687"/>
    </source>
</evidence>
<feature type="region of interest" description="Disordered" evidence="3">
    <location>
        <begin position="1"/>
        <end position="52"/>
    </location>
</feature>
<dbReference type="PANTHER" id="PTHR33142">
    <property type="entry name" value="CYCLIN-DEPENDENT PROTEIN KINASE INHIBITOR SMR13"/>
    <property type="match status" value="1"/>
</dbReference>
<evidence type="ECO:0000256" key="2">
    <source>
        <dbReference type="ARBA" id="ARBA00023306"/>
    </source>
</evidence>
<accession>V4SGZ5</accession>
<name>V4SGZ5_CITCL</name>
<dbReference type="InterPro" id="IPR040389">
    <property type="entry name" value="SMR"/>
</dbReference>
<keyword evidence="2" id="KW-0131">Cell cycle</keyword>
<reference evidence="4 5" key="1">
    <citation type="submission" date="2013-10" db="EMBL/GenBank/DDBJ databases">
        <authorList>
            <consortium name="International Citrus Genome Consortium"/>
            <person name="Jenkins J."/>
            <person name="Schmutz J."/>
            <person name="Prochnik S."/>
            <person name="Rokhsar D."/>
            <person name="Gmitter F."/>
            <person name="Ollitrault P."/>
            <person name="Machado M."/>
            <person name="Talon M."/>
            <person name="Wincker P."/>
            <person name="Jaillon O."/>
            <person name="Morgante M."/>
        </authorList>
    </citation>
    <scope>NUCLEOTIDE SEQUENCE</scope>
    <source>
        <strain evidence="5">cv. Clemenules</strain>
    </source>
</reference>
<dbReference type="OMA" id="AMQPRCT"/>
<proteinExistence type="predicted"/>
<dbReference type="AlphaFoldDB" id="V4SGZ5"/>